<dbReference type="EMBL" id="LJUO01000114">
    <property type="protein sequence ID" value="KPK69722.1"/>
    <property type="molecule type" value="Genomic_DNA"/>
</dbReference>
<dbReference type="EC" id="2.7.13.3" evidence="3"/>
<evidence type="ECO:0000256" key="2">
    <source>
        <dbReference type="ARBA" id="ARBA00004651"/>
    </source>
</evidence>
<comment type="catalytic activity">
    <reaction evidence="1">
        <text>ATP + protein L-histidine = ADP + protein N-phospho-L-histidine.</text>
        <dbReference type="EC" id="2.7.13.3"/>
    </reaction>
</comment>
<evidence type="ECO:0000256" key="1">
    <source>
        <dbReference type="ARBA" id="ARBA00000085"/>
    </source>
</evidence>
<evidence type="ECO:0000256" key="3">
    <source>
        <dbReference type="ARBA" id="ARBA00012438"/>
    </source>
</evidence>
<evidence type="ECO:0000256" key="5">
    <source>
        <dbReference type="ARBA" id="ARBA00022553"/>
    </source>
</evidence>
<feature type="domain" description="HAMP" evidence="13">
    <location>
        <begin position="92"/>
        <end position="144"/>
    </location>
</feature>
<dbReference type="SMART" id="SM00304">
    <property type="entry name" value="HAMP"/>
    <property type="match status" value="1"/>
</dbReference>
<evidence type="ECO:0000256" key="4">
    <source>
        <dbReference type="ARBA" id="ARBA00022475"/>
    </source>
</evidence>
<dbReference type="CDD" id="cd06225">
    <property type="entry name" value="HAMP"/>
    <property type="match status" value="1"/>
</dbReference>
<dbReference type="AlphaFoldDB" id="A0A0S8GDJ8"/>
<name>A0A0S8GDJ8_UNCW3</name>
<dbReference type="GO" id="GO:0005886">
    <property type="term" value="C:plasma membrane"/>
    <property type="evidence" value="ECO:0007669"/>
    <property type="project" value="UniProtKB-SubCell"/>
</dbReference>
<accession>A0A0S8GDJ8</accession>
<keyword evidence="6" id="KW-0808">Transferase</keyword>
<evidence type="ECO:0000256" key="11">
    <source>
        <dbReference type="ARBA" id="ARBA00023136"/>
    </source>
</evidence>
<organism evidence="14 15">
    <name type="scientific">candidate division WOR_3 bacterium SM23_60</name>
    <dbReference type="NCBI Taxonomy" id="1703780"/>
    <lineage>
        <taxon>Bacteria</taxon>
        <taxon>Bacteria division WOR-3</taxon>
    </lineage>
</organism>
<dbReference type="Proteomes" id="UP000051096">
    <property type="component" value="Unassembled WGS sequence"/>
</dbReference>
<evidence type="ECO:0000256" key="12">
    <source>
        <dbReference type="SAM" id="Phobius"/>
    </source>
</evidence>
<feature type="transmembrane region" description="Helical" evidence="12">
    <location>
        <begin position="21"/>
        <end position="42"/>
    </location>
</feature>
<keyword evidence="8" id="KW-0418">Kinase</keyword>
<dbReference type="GO" id="GO:0005524">
    <property type="term" value="F:ATP binding"/>
    <property type="evidence" value="ECO:0007669"/>
    <property type="project" value="UniProtKB-KW"/>
</dbReference>
<evidence type="ECO:0000256" key="10">
    <source>
        <dbReference type="ARBA" id="ARBA00023012"/>
    </source>
</evidence>
<dbReference type="PROSITE" id="PS50885">
    <property type="entry name" value="HAMP"/>
    <property type="match status" value="1"/>
</dbReference>
<dbReference type="InterPro" id="IPR003660">
    <property type="entry name" value="HAMP_dom"/>
</dbReference>
<evidence type="ECO:0000313" key="14">
    <source>
        <dbReference type="EMBL" id="KPK69722.1"/>
    </source>
</evidence>
<evidence type="ECO:0000259" key="13">
    <source>
        <dbReference type="PROSITE" id="PS50885"/>
    </source>
</evidence>
<keyword evidence="9" id="KW-0067">ATP-binding</keyword>
<dbReference type="InterPro" id="IPR050398">
    <property type="entry name" value="HssS/ArlS-like"/>
</dbReference>
<sequence length="148" mass="16860">MKVPRKKYILDKQYQFGLIALLLLIVFVAVFISVVATHYFLITSVVDRVEKTGFAPSGAELIMNSLKPIVFIVPIVFIILVLVFIYLIFVSHRTAGPLYHLRRAMERVGKGDLSVHIQFRNNDEIHDVAESFNTMVEGLRAHFGEKTK</sequence>
<keyword evidence="4" id="KW-1003">Cell membrane</keyword>
<keyword evidence="7" id="KW-0547">Nucleotide-binding</keyword>
<protein>
    <recommendedName>
        <fullName evidence="3">histidine kinase</fullName>
        <ecNumber evidence="3">2.7.13.3</ecNumber>
    </recommendedName>
</protein>
<keyword evidence="12" id="KW-1133">Transmembrane helix</keyword>
<comment type="caution">
    <text evidence="14">The sequence shown here is derived from an EMBL/GenBank/DDBJ whole genome shotgun (WGS) entry which is preliminary data.</text>
</comment>
<dbReference type="GO" id="GO:0000155">
    <property type="term" value="F:phosphorelay sensor kinase activity"/>
    <property type="evidence" value="ECO:0007669"/>
    <property type="project" value="TreeGrafter"/>
</dbReference>
<dbReference type="Gene3D" id="6.10.340.10">
    <property type="match status" value="1"/>
</dbReference>
<gene>
    <name evidence="14" type="ORF">AMJ87_09995</name>
</gene>
<dbReference type="SUPFAM" id="SSF158472">
    <property type="entry name" value="HAMP domain-like"/>
    <property type="match status" value="1"/>
</dbReference>
<dbReference type="Pfam" id="PF00672">
    <property type="entry name" value="HAMP"/>
    <property type="match status" value="1"/>
</dbReference>
<evidence type="ECO:0000313" key="15">
    <source>
        <dbReference type="Proteomes" id="UP000051096"/>
    </source>
</evidence>
<keyword evidence="11 12" id="KW-0472">Membrane</keyword>
<comment type="subcellular location">
    <subcellularLocation>
        <location evidence="2">Cell membrane</location>
        <topology evidence="2">Multi-pass membrane protein</topology>
    </subcellularLocation>
</comment>
<evidence type="ECO:0000256" key="6">
    <source>
        <dbReference type="ARBA" id="ARBA00022679"/>
    </source>
</evidence>
<keyword evidence="5" id="KW-0597">Phosphoprotein</keyword>
<dbReference type="PANTHER" id="PTHR45528:SF1">
    <property type="entry name" value="SENSOR HISTIDINE KINASE CPXA"/>
    <property type="match status" value="1"/>
</dbReference>
<reference evidence="14 15" key="1">
    <citation type="journal article" date="2015" name="Microbiome">
        <title>Genomic resolution of linkages in carbon, nitrogen, and sulfur cycling among widespread estuary sediment bacteria.</title>
        <authorList>
            <person name="Baker B.J."/>
            <person name="Lazar C.S."/>
            <person name="Teske A.P."/>
            <person name="Dick G.J."/>
        </authorList>
    </citation>
    <scope>NUCLEOTIDE SEQUENCE [LARGE SCALE GENOMIC DNA]</scope>
    <source>
        <strain evidence="14">SM23_60</strain>
    </source>
</reference>
<keyword evidence="12" id="KW-0812">Transmembrane</keyword>
<evidence type="ECO:0000256" key="9">
    <source>
        <dbReference type="ARBA" id="ARBA00022840"/>
    </source>
</evidence>
<proteinExistence type="predicted"/>
<dbReference type="PANTHER" id="PTHR45528">
    <property type="entry name" value="SENSOR HISTIDINE KINASE CPXA"/>
    <property type="match status" value="1"/>
</dbReference>
<feature type="transmembrane region" description="Helical" evidence="12">
    <location>
        <begin position="69"/>
        <end position="89"/>
    </location>
</feature>
<evidence type="ECO:0000256" key="8">
    <source>
        <dbReference type="ARBA" id="ARBA00022777"/>
    </source>
</evidence>
<keyword evidence="10" id="KW-0902">Two-component regulatory system</keyword>
<evidence type="ECO:0000256" key="7">
    <source>
        <dbReference type="ARBA" id="ARBA00022741"/>
    </source>
</evidence>